<proteinExistence type="predicted"/>
<feature type="domain" description="CobW/HypB/UreG nucleotide-binding" evidence="1">
    <location>
        <begin position="41"/>
        <end position="222"/>
    </location>
</feature>
<dbReference type="InterPro" id="IPR051316">
    <property type="entry name" value="Zinc-reg_GTPase_activator"/>
</dbReference>
<accession>A0A518DW33</accession>
<keyword evidence="3" id="KW-1185">Reference proteome</keyword>
<reference evidence="2 3" key="1">
    <citation type="submission" date="2019-02" db="EMBL/GenBank/DDBJ databases">
        <title>Deep-cultivation of Planctomycetes and their phenomic and genomic characterization uncovers novel biology.</title>
        <authorList>
            <person name="Wiegand S."/>
            <person name="Jogler M."/>
            <person name="Boedeker C."/>
            <person name="Pinto D."/>
            <person name="Vollmers J."/>
            <person name="Rivas-Marin E."/>
            <person name="Kohn T."/>
            <person name="Peeters S.H."/>
            <person name="Heuer A."/>
            <person name="Rast P."/>
            <person name="Oberbeckmann S."/>
            <person name="Bunk B."/>
            <person name="Jeske O."/>
            <person name="Meyerdierks A."/>
            <person name="Storesund J.E."/>
            <person name="Kallscheuer N."/>
            <person name="Luecker S."/>
            <person name="Lage O.M."/>
            <person name="Pohl T."/>
            <person name="Merkel B.J."/>
            <person name="Hornburger P."/>
            <person name="Mueller R.-W."/>
            <person name="Bruemmer F."/>
            <person name="Labrenz M."/>
            <person name="Spormann A.M."/>
            <person name="Op den Camp H."/>
            <person name="Overmann J."/>
            <person name="Amann R."/>
            <person name="Jetten M.S.M."/>
            <person name="Mascher T."/>
            <person name="Medema M.H."/>
            <person name="Devos D.P."/>
            <person name="Kaster A.-K."/>
            <person name="Ovreas L."/>
            <person name="Rohde M."/>
            <person name="Galperin M.Y."/>
            <person name="Jogler C."/>
        </authorList>
    </citation>
    <scope>NUCLEOTIDE SEQUENCE [LARGE SCALE GENOMIC DNA]</scope>
    <source>
        <strain evidence="2 3">Pla85_3_4</strain>
    </source>
</reference>
<dbReference type="Proteomes" id="UP000317648">
    <property type="component" value="Chromosome"/>
</dbReference>
<dbReference type="PANTHER" id="PTHR13748">
    <property type="entry name" value="COBW-RELATED"/>
    <property type="match status" value="1"/>
</dbReference>
<dbReference type="Gene3D" id="3.40.50.300">
    <property type="entry name" value="P-loop containing nucleotide triphosphate hydrolases"/>
    <property type="match status" value="1"/>
</dbReference>
<name>A0A518DW33_9BACT</name>
<dbReference type="InterPro" id="IPR027417">
    <property type="entry name" value="P-loop_NTPase"/>
</dbReference>
<dbReference type="AlphaFoldDB" id="A0A518DW33"/>
<gene>
    <name evidence="2" type="ORF">Pla8534_38640</name>
</gene>
<evidence type="ECO:0000313" key="2">
    <source>
        <dbReference type="EMBL" id="QDU96045.1"/>
    </source>
</evidence>
<dbReference type="RefSeq" id="WP_231756334.1">
    <property type="nucleotide sequence ID" value="NZ_CP036433.1"/>
</dbReference>
<dbReference type="SUPFAM" id="SSF52540">
    <property type="entry name" value="P-loop containing nucleoside triphosphate hydrolases"/>
    <property type="match status" value="1"/>
</dbReference>
<dbReference type="EMBL" id="CP036433">
    <property type="protein sequence ID" value="QDU96045.1"/>
    <property type="molecule type" value="Genomic_DNA"/>
</dbReference>
<organism evidence="2 3">
    <name type="scientific">Lignipirellula cremea</name>
    <dbReference type="NCBI Taxonomy" id="2528010"/>
    <lineage>
        <taxon>Bacteria</taxon>
        <taxon>Pseudomonadati</taxon>
        <taxon>Planctomycetota</taxon>
        <taxon>Planctomycetia</taxon>
        <taxon>Pirellulales</taxon>
        <taxon>Pirellulaceae</taxon>
        <taxon>Lignipirellula</taxon>
    </lineage>
</organism>
<protein>
    <submittedName>
        <fullName evidence="2">GTPase Era</fullName>
    </submittedName>
</protein>
<sequence length="396" mass="42991">MGEQGADDGSYFYYNHPGVTTSGTDARTEYHALGDTRVRFVMIGGFLGAGKTTAIARLARQYMAAGKKVAIVTNDQAFNLVDTESLRAQGFDVGEVPGACFCCRFDELVETAEKFDSAPDVILAEPVGSCTDLAATVLEPLREMFGERYELGPLAVLLKPEHGLKILRAEQGVGFSPKAAYIFLKQLEEADILVVNKIDKLSPAEQQELIDLVSKKYPQKQVLAVSARTGEGFDRLALLLDQPGQRRESFMEVDYDVYAEGEAELGWLNCTIDVTGEAPFALDKAVLRLVEAIRQRMQDGKLEPAHLKVLGQSGEATAIANLVVSGSEAELSQVSGVETEKAAFIVNARAAGDPEQLEQMVVAAVEATAAELHLQAAVADMQRFRPGRPVPTHRMR</sequence>
<dbReference type="Pfam" id="PF02492">
    <property type="entry name" value="cobW"/>
    <property type="match status" value="1"/>
</dbReference>
<dbReference type="GO" id="GO:0005737">
    <property type="term" value="C:cytoplasm"/>
    <property type="evidence" value="ECO:0007669"/>
    <property type="project" value="TreeGrafter"/>
</dbReference>
<evidence type="ECO:0000259" key="1">
    <source>
        <dbReference type="Pfam" id="PF02492"/>
    </source>
</evidence>
<dbReference type="KEGG" id="lcre:Pla8534_38640"/>
<dbReference type="PANTHER" id="PTHR13748:SF62">
    <property type="entry name" value="COBW DOMAIN-CONTAINING PROTEIN"/>
    <property type="match status" value="1"/>
</dbReference>
<evidence type="ECO:0000313" key="3">
    <source>
        <dbReference type="Proteomes" id="UP000317648"/>
    </source>
</evidence>
<dbReference type="InterPro" id="IPR003495">
    <property type="entry name" value="CobW/HypB/UreG_nucleotide-bd"/>
</dbReference>